<evidence type="ECO:0000256" key="6">
    <source>
        <dbReference type="ARBA" id="ARBA00023054"/>
    </source>
</evidence>
<feature type="domain" description="Olfactomedin-like" evidence="11">
    <location>
        <begin position="173"/>
        <end position="429"/>
    </location>
</feature>
<evidence type="ECO:0000256" key="10">
    <source>
        <dbReference type="SAM" id="Coils"/>
    </source>
</evidence>
<dbReference type="RefSeq" id="XP_008408224.1">
    <property type="nucleotide sequence ID" value="XM_008410002.2"/>
</dbReference>
<proteinExistence type="inferred from homology"/>
<evidence type="ECO:0000256" key="4">
    <source>
        <dbReference type="ARBA" id="ARBA00022525"/>
    </source>
</evidence>
<organism evidence="12 13">
    <name type="scientific">Poecilia reticulata</name>
    <name type="common">Guppy</name>
    <name type="synonym">Acanthophacelus reticulatus</name>
    <dbReference type="NCBI Taxonomy" id="8081"/>
    <lineage>
        <taxon>Eukaryota</taxon>
        <taxon>Metazoa</taxon>
        <taxon>Chordata</taxon>
        <taxon>Craniata</taxon>
        <taxon>Vertebrata</taxon>
        <taxon>Euteleostomi</taxon>
        <taxon>Actinopterygii</taxon>
        <taxon>Neopterygii</taxon>
        <taxon>Teleostei</taxon>
        <taxon>Neoteleostei</taxon>
        <taxon>Acanthomorphata</taxon>
        <taxon>Ovalentaria</taxon>
        <taxon>Atherinomorphae</taxon>
        <taxon>Cyprinodontiformes</taxon>
        <taxon>Poeciliidae</taxon>
        <taxon>Poeciliinae</taxon>
        <taxon>Poecilia</taxon>
    </lineage>
</organism>
<sequence length="433" mass="49265">MAVAPPRQLSKTFQPTSGSLLVPSHSLTSSQVFAVAQRFLCCNKMRGFALLLALVYSATAQHQALIDYLERRLLAIEDRISLWQEQTTRYASELRELKQQMVSQLESLDKEKETLRTTLDGVGTRVDRVERELDYLETQNGAQPCVDVDDKLIEQQVTLVKEKQKGKYFKLTDCSDMISSIKAMKILKRVGGPKGMWTKDTGGASGKVYIFNGTAEDTINEFATVQDFTRSAGFSLSTDLKIPSSWKGTGHVVYNNHVYYVNQEEEIKVVKFDTKNKSITDSVVFPVQDHVPVYGLNPETVMDLAVDEEGLWAIYATRQNERHISMAKMDSKSLDVEQMWDTNCPRENAETAFIICGTLYVVYNTKQPGRSRVQCVFDVNDLVTNEEAPLVYFPKRYGFHASLKYNPQEQLLYAWDDGYQILYKLSMKKKLEI</sequence>
<dbReference type="PROSITE" id="PS51132">
    <property type="entry name" value="OLF"/>
    <property type="match status" value="1"/>
</dbReference>
<reference evidence="13" key="1">
    <citation type="submission" date="2013-11" db="EMBL/GenBank/DDBJ databases">
        <title>The genomic landscape of the Guanapo guppy.</title>
        <authorList>
            <person name="Kuenstner A."/>
            <person name="Dreyer C."/>
        </authorList>
    </citation>
    <scope>NUCLEOTIDE SEQUENCE</scope>
    <source>
        <strain evidence="13">Guanapo</strain>
    </source>
</reference>
<dbReference type="KEGG" id="pret:103465315"/>
<evidence type="ECO:0000256" key="2">
    <source>
        <dbReference type="ARBA" id="ARBA00009593"/>
    </source>
</evidence>
<dbReference type="GeneID" id="103465315"/>
<evidence type="ECO:0000259" key="11">
    <source>
        <dbReference type="PROSITE" id="PS51132"/>
    </source>
</evidence>
<dbReference type="InterPro" id="IPR003112">
    <property type="entry name" value="Olfac-like_dom"/>
</dbReference>
<comment type="subcellular location">
    <subcellularLocation>
        <location evidence="1">Secreted</location>
    </subcellularLocation>
</comment>
<dbReference type="STRING" id="8081.ENSPREP00000021117"/>
<evidence type="ECO:0000256" key="1">
    <source>
        <dbReference type="ARBA" id="ARBA00004613"/>
    </source>
</evidence>
<dbReference type="SMART" id="SM00284">
    <property type="entry name" value="OLF"/>
    <property type="match status" value="1"/>
</dbReference>
<reference evidence="12" key="2">
    <citation type="submission" date="2025-08" db="UniProtKB">
        <authorList>
            <consortium name="Ensembl"/>
        </authorList>
    </citation>
    <scope>IDENTIFICATION</scope>
    <source>
        <strain evidence="12">Guanapo</strain>
    </source>
</reference>
<name>A0A3P9PGZ0_POERE</name>
<dbReference type="OMA" id="DDAPHVY"/>
<dbReference type="GeneTree" id="ENSGT00940000158083"/>
<dbReference type="GO" id="GO:0005615">
    <property type="term" value="C:extracellular space"/>
    <property type="evidence" value="ECO:0007669"/>
    <property type="project" value="TreeGrafter"/>
</dbReference>
<dbReference type="AlphaFoldDB" id="A0A3P9PGZ0"/>
<dbReference type="Bgee" id="ENSPREG00000014284">
    <property type="expression patterns" value="Expressed in head and 1 other cell type or tissue"/>
</dbReference>
<evidence type="ECO:0000256" key="7">
    <source>
        <dbReference type="ARBA" id="ARBA00023157"/>
    </source>
</evidence>
<evidence type="ECO:0000313" key="13">
    <source>
        <dbReference type="Proteomes" id="UP000242638"/>
    </source>
</evidence>
<keyword evidence="5" id="KW-0732">Signal</keyword>
<dbReference type="GO" id="GO:0007165">
    <property type="term" value="P:signal transduction"/>
    <property type="evidence" value="ECO:0007669"/>
    <property type="project" value="TreeGrafter"/>
</dbReference>
<evidence type="ECO:0000256" key="8">
    <source>
        <dbReference type="ARBA" id="ARBA00023180"/>
    </source>
</evidence>
<evidence type="ECO:0000256" key="5">
    <source>
        <dbReference type="ARBA" id="ARBA00022729"/>
    </source>
</evidence>
<protein>
    <submittedName>
        <fullName evidence="12">Olfactomedin-like 3b</fullName>
    </submittedName>
</protein>
<dbReference type="Proteomes" id="UP000242638">
    <property type="component" value="Unassembled WGS sequence"/>
</dbReference>
<reference evidence="12" key="3">
    <citation type="submission" date="2025-09" db="UniProtKB">
        <authorList>
            <consortium name="Ensembl"/>
        </authorList>
    </citation>
    <scope>IDENTIFICATION</scope>
    <source>
        <strain evidence="12">Guanapo</strain>
    </source>
</reference>
<evidence type="ECO:0000256" key="3">
    <source>
        <dbReference type="ARBA" id="ARBA00022473"/>
    </source>
</evidence>
<keyword evidence="6 10" id="KW-0175">Coiled coil</keyword>
<accession>A0A3P9PGZ0</accession>
<keyword evidence="7 9" id="KW-1015">Disulfide bond</keyword>
<keyword evidence="3" id="KW-0217">Developmental protein</keyword>
<keyword evidence="8" id="KW-0325">Glycoprotein</keyword>
<dbReference type="OrthoDB" id="8626508at2759"/>
<feature type="disulfide bond" evidence="9">
    <location>
        <begin position="174"/>
        <end position="356"/>
    </location>
</feature>
<dbReference type="Pfam" id="PF02191">
    <property type="entry name" value="OLF"/>
    <property type="match status" value="1"/>
</dbReference>
<keyword evidence="4" id="KW-0964">Secreted</keyword>
<dbReference type="PANTHER" id="PTHR23192">
    <property type="entry name" value="OLFACTOMEDIN-RELATED"/>
    <property type="match status" value="1"/>
</dbReference>
<dbReference type="PANTHER" id="PTHR23192:SF8">
    <property type="entry name" value="OLFACTOMEDIN-LIKE PROTEIN 3"/>
    <property type="match status" value="1"/>
</dbReference>
<dbReference type="InterPro" id="IPR050605">
    <property type="entry name" value="Olfactomedin-like_domain"/>
</dbReference>
<evidence type="ECO:0000256" key="9">
    <source>
        <dbReference type="PROSITE-ProRule" id="PRU00446"/>
    </source>
</evidence>
<evidence type="ECO:0000313" key="12">
    <source>
        <dbReference type="Ensembl" id="ENSPREP00000021117.1"/>
    </source>
</evidence>
<keyword evidence="13" id="KW-1185">Reference proteome</keyword>
<dbReference type="Ensembl" id="ENSPRET00000021342.1">
    <property type="protein sequence ID" value="ENSPREP00000021117.1"/>
    <property type="gene ID" value="ENSPREG00000014284.1"/>
</dbReference>
<comment type="similarity">
    <text evidence="2">Belongs to the OLFML3 family.</text>
</comment>
<dbReference type="CTD" id="562022"/>
<feature type="coiled-coil region" evidence="10">
    <location>
        <begin position="66"/>
        <end position="118"/>
    </location>
</feature>